<dbReference type="SUPFAM" id="SSF52047">
    <property type="entry name" value="RNI-like"/>
    <property type="match status" value="1"/>
</dbReference>
<name>A0ABC9B828_9POAL</name>
<dbReference type="PROSITE" id="PS50181">
    <property type="entry name" value="FBOX"/>
    <property type="match status" value="1"/>
</dbReference>
<dbReference type="InterPro" id="IPR055357">
    <property type="entry name" value="LRR_At1g61320_AtMIF1"/>
</dbReference>
<accession>A0ABC9B828</accession>
<dbReference type="InterPro" id="IPR053772">
    <property type="entry name" value="At1g61320/At1g61330-like"/>
</dbReference>
<keyword evidence="3" id="KW-1185">Reference proteome</keyword>
<feature type="domain" description="F-box" evidence="1">
    <location>
        <begin position="1"/>
        <end position="33"/>
    </location>
</feature>
<sequence length="467" mass="52838">MTLPEEIQPLVLSLLSLKEAARTSLVSRSWRKLWTRYPNLCFDGSKDGSTDTDSVKIERAKFSETVDSIIQQHSEMGLEKFSVRCSLPMDSSDVLNRWICFATASKAKTIDVNLCPKGNYVVLIKQVHYFPLEALGAQDRPFIQCLFLTSVSIKLHSDMPGFTKLRSLHLHCIQIVGDLSGLLLSCSILEDLELIACSGVSDLNIPRQLDKLRHLLISNMRIQMVEFHVPNLSRFGYKGGTAIPIVLHGCSKLQKATVTFHQTWLEEDNNKGVRGHVFHGIPSVSAVEVLHVHANMRTNYPVWSPQVHTLATRPACMLLNLRHLTYEILVSTKSPNSHSGVLQLSQYLAFAPQLEALELHMLYYLSVGRCWRGEGVSYCMHHHDHLKTVYMSGFRCYRAQVELMYGILGTGSVLEQVTIEPMVRVPCSPESMNFSIPRNEICKWAHHTSQRFGKTIIVAERPQQQCW</sequence>
<protein>
    <recommendedName>
        <fullName evidence="1">F-box domain-containing protein</fullName>
    </recommendedName>
</protein>
<dbReference type="InterPro" id="IPR036047">
    <property type="entry name" value="F-box-like_dom_sf"/>
</dbReference>
<dbReference type="InterPro" id="IPR001810">
    <property type="entry name" value="F-box_dom"/>
</dbReference>
<dbReference type="PANTHER" id="PTHR34145:SF46">
    <property type="entry name" value="OS06G0716467 PROTEIN"/>
    <property type="match status" value="1"/>
</dbReference>
<dbReference type="InterPro" id="IPR032675">
    <property type="entry name" value="LRR_dom_sf"/>
</dbReference>
<dbReference type="Gene3D" id="3.80.10.10">
    <property type="entry name" value="Ribonuclease Inhibitor"/>
    <property type="match status" value="1"/>
</dbReference>
<gene>
    <name evidence="2" type="ORF">URODEC1_LOCUS62933</name>
</gene>
<dbReference type="Pfam" id="PF00646">
    <property type="entry name" value="F-box"/>
    <property type="match status" value="1"/>
</dbReference>
<dbReference type="Proteomes" id="UP001497457">
    <property type="component" value="Chromosome 25rd"/>
</dbReference>
<dbReference type="AlphaFoldDB" id="A0ABC9B828"/>
<dbReference type="SUPFAM" id="SSF81383">
    <property type="entry name" value="F-box domain"/>
    <property type="match status" value="1"/>
</dbReference>
<organism evidence="2 3">
    <name type="scientific">Urochloa decumbens</name>
    <dbReference type="NCBI Taxonomy" id="240449"/>
    <lineage>
        <taxon>Eukaryota</taxon>
        <taxon>Viridiplantae</taxon>
        <taxon>Streptophyta</taxon>
        <taxon>Embryophyta</taxon>
        <taxon>Tracheophyta</taxon>
        <taxon>Spermatophyta</taxon>
        <taxon>Magnoliopsida</taxon>
        <taxon>Liliopsida</taxon>
        <taxon>Poales</taxon>
        <taxon>Poaceae</taxon>
        <taxon>PACMAD clade</taxon>
        <taxon>Panicoideae</taxon>
        <taxon>Panicodae</taxon>
        <taxon>Paniceae</taxon>
        <taxon>Melinidinae</taxon>
        <taxon>Urochloa</taxon>
    </lineage>
</organism>
<evidence type="ECO:0000313" key="3">
    <source>
        <dbReference type="Proteomes" id="UP001497457"/>
    </source>
</evidence>
<dbReference type="EMBL" id="OZ075135">
    <property type="protein sequence ID" value="CAL4996495.1"/>
    <property type="molecule type" value="Genomic_DNA"/>
</dbReference>
<reference evidence="2" key="1">
    <citation type="submission" date="2024-10" db="EMBL/GenBank/DDBJ databases">
        <authorList>
            <person name="Ryan C."/>
        </authorList>
    </citation>
    <scope>NUCLEOTIDE SEQUENCE [LARGE SCALE GENOMIC DNA]</scope>
</reference>
<evidence type="ECO:0000259" key="1">
    <source>
        <dbReference type="PROSITE" id="PS50181"/>
    </source>
</evidence>
<dbReference type="PANTHER" id="PTHR34145">
    <property type="entry name" value="OS02G0105600 PROTEIN"/>
    <property type="match status" value="1"/>
</dbReference>
<evidence type="ECO:0000313" key="2">
    <source>
        <dbReference type="EMBL" id="CAL4996495.1"/>
    </source>
</evidence>
<dbReference type="SMART" id="SM00256">
    <property type="entry name" value="FBOX"/>
    <property type="match status" value="1"/>
</dbReference>
<dbReference type="Pfam" id="PF23622">
    <property type="entry name" value="LRR_At1g61320_AtMIF1"/>
    <property type="match status" value="1"/>
</dbReference>
<proteinExistence type="predicted"/>